<comment type="similarity">
    <text evidence="1">Belongs to the MIP18 family.</text>
</comment>
<sequence length="285" mass="31616">MTELRSGLGRCDKVPTEQEPIRITPRWSGSVAPDPCICSTNKPDQKRISTNRLNQSPATTMPDNANPILKSNSAQSKPATSALSQPSSVSTDRQRRTFLSRVQQASVQEDPYYLDSVDLLDEEDSEEGREKANANGGKAEEEEERINSEEIFDLIRSITDPEHPLTLEDLSVVSPDQITVSYPLDDPDRSDSPHVMVRFTPTIPHCSMATLIGLTLRVRLLRSLPERFKVDIKIKEGTHQSENSVNKQLNDKERVAAALENNHLLGVVQQCLSTAHLRGAKPGTN</sequence>
<dbReference type="Gene3D" id="6.10.250.1280">
    <property type="match status" value="1"/>
</dbReference>
<dbReference type="InterPro" id="IPR002744">
    <property type="entry name" value="MIP18-like"/>
</dbReference>
<keyword evidence="2" id="KW-0159">Chromosome partition</keyword>
<feature type="domain" description="MIP18 family-like" evidence="4">
    <location>
        <begin position="149"/>
        <end position="233"/>
    </location>
</feature>
<dbReference type="EMBL" id="CP110427">
    <property type="protein sequence ID" value="WAQ86569.1"/>
    <property type="molecule type" value="Genomic_DNA"/>
</dbReference>
<protein>
    <recommendedName>
        <fullName evidence="4">MIP18 family-like domain-containing protein</fullName>
    </recommendedName>
</protein>
<evidence type="ECO:0000259" key="4">
    <source>
        <dbReference type="Pfam" id="PF01883"/>
    </source>
</evidence>
<evidence type="ECO:0000256" key="2">
    <source>
        <dbReference type="ARBA" id="ARBA00022829"/>
    </source>
</evidence>
<reference evidence="5" key="1">
    <citation type="submission" date="2022-10" db="EMBL/GenBank/DDBJ databases">
        <title>Puccinia triticina Genome sequencing and assembly.</title>
        <authorList>
            <person name="Li C."/>
        </authorList>
    </citation>
    <scope>NUCLEOTIDE SEQUENCE</scope>
    <source>
        <strain evidence="5">Pt15</strain>
    </source>
</reference>
<dbReference type="Proteomes" id="UP001164743">
    <property type="component" value="Chromosome 7A"/>
</dbReference>
<dbReference type="PANTHER" id="PTHR12377">
    <property type="entry name" value="CYTOSOLIC IRON-SULFUR ASSEMBLY COMPONENT 2B-RELATED"/>
    <property type="match status" value="1"/>
</dbReference>
<accession>A0ABY7CN37</accession>
<dbReference type="Pfam" id="PF01883">
    <property type="entry name" value="FeS_assembly_P"/>
    <property type="match status" value="1"/>
</dbReference>
<feature type="region of interest" description="Disordered" evidence="3">
    <location>
        <begin position="122"/>
        <end position="144"/>
    </location>
</feature>
<keyword evidence="6" id="KW-1185">Reference proteome</keyword>
<dbReference type="InterPro" id="IPR039796">
    <property type="entry name" value="MIP18"/>
</dbReference>
<proteinExistence type="inferred from homology"/>
<feature type="compositionally biased region" description="Basic and acidic residues" evidence="3">
    <location>
        <begin position="10"/>
        <end position="20"/>
    </location>
</feature>
<feature type="region of interest" description="Disordered" evidence="3">
    <location>
        <begin position="1"/>
        <end position="95"/>
    </location>
</feature>
<dbReference type="Gene3D" id="3.30.300.130">
    <property type="entry name" value="Fe-S cluster assembly (FSCA)"/>
    <property type="match status" value="1"/>
</dbReference>
<gene>
    <name evidence="5" type="ORF">PtA15_7A295</name>
</gene>
<dbReference type="SUPFAM" id="SSF117916">
    <property type="entry name" value="Fe-S cluster assembly (FSCA) domain-like"/>
    <property type="match status" value="1"/>
</dbReference>
<feature type="compositionally biased region" description="Polar residues" evidence="3">
    <location>
        <begin position="38"/>
        <end position="91"/>
    </location>
</feature>
<dbReference type="GeneID" id="77811782"/>
<evidence type="ECO:0000313" key="6">
    <source>
        <dbReference type="Proteomes" id="UP001164743"/>
    </source>
</evidence>
<dbReference type="RefSeq" id="XP_053022124.1">
    <property type="nucleotide sequence ID" value="XM_053170887.1"/>
</dbReference>
<evidence type="ECO:0000256" key="3">
    <source>
        <dbReference type="SAM" id="MobiDB-lite"/>
    </source>
</evidence>
<evidence type="ECO:0000256" key="1">
    <source>
        <dbReference type="ARBA" id="ARBA00010381"/>
    </source>
</evidence>
<evidence type="ECO:0000313" key="5">
    <source>
        <dbReference type="EMBL" id="WAQ86569.1"/>
    </source>
</evidence>
<organism evidence="5 6">
    <name type="scientific">Puccinia triticina</name>
    <dbReference type="NCBI Taxonomy" id="208348"/>
    <lineage>
        <taxon>Eukaryota</taxon>
        <taxon>Fungi</taxon>
        <taxon>Dikarya</taxon>
        <taxon>Basidiomycota</taxon>
        <taxon>Pucciniomycotina</taxon>
        <taxon>Pucciniomycetes</taxon>
        <taxon>Pucciniales</taxon>
        <taxon>Pucciniaceae</taxon>
        <taxon>Puccinia</taxon>
    </lineage>
</organism>
<dbReference type="PANTHER" id="PTHR12377:SF0">
    <property type="entry name" value="CYTOSOLIC IRON-SULFUR ASSEMBLY COMPONENT 2B"/>
    <property type="match status" value="1"/>
</dbReference>
<name>A0ABY7CN37_9BASI</name>
<dbReference type="InterPro" id="IPR034904">
    <property type="entry name" value="FSCA_dom_sf"/>
</dbReference>